<evidence type="ECO:0000313" key="1">
    <source>
        <dbReference type="EMBL" id="PRZ47334.1"/>
    </source>
</evidence>
<evidence type="ECO:0000313" key="2">
    <source>
        <dbReference type="Proteomes" id="UP000237718"/>
    </source>
</evidence>
<sequence length="348" mass="39462">MHPDLQLFYSDARRFTLSTPVPHCSAKCPDTVTFYLAARDLVLQSGWHWLGYLYSSPHVDINLWKFANLCARAERKVPGLGLRYIKELGYLGGPERNERRYEQMLQLFAEVFAIDKILGMTWSSSAQFFFEPRGENGLRPEVRVVDGGDAYNFEVKAPSLLSHQRLRARASVQLPVRITQEFTTSVQLNNSDVLLPRDNPVKDFLVSADKKFAGFSRDTGANILIIVWDDFIYEPIGSLLSEFSGLLTSNSFHTSGGAPVIYENIDAVICARQMNVFQEALAERSLPDDRLDMFSLSRNPLTPNVFIPTPWGNACPTFISEGFGALMHNDERLQVIAEYRIPEYIFYV</sequence>
<dbReference type="EMBL" id="PVUF01000007">
    <property type="protein sequence ID" value="PRZ47334.1"/>
    <property type="molecule type" value="Genomic_DNA"/>
</dbReference>
<proteinExistence type="predicted"/>
<reference evidence="1 2" key="1">
    <citation type="submission" date="2018-03" db="EMBL/GenBank/DDBJ databases">
        <title>Genomic Encyclopedia of Archaeal and Bacterial Type Strains, Phase II (KMG-II): from individual species to whole genera.</title>
        <authorList>
            <person name="Goeker M."/>
        </authorList>
    </citation>
    <scope>NUCLEOTIDE SEQUENCE [LARGE SCALE GENOMIC DNA]</scope>
    <source>
        <strain evidence="1 2">DSM 25328</strain>
    </source>
</reference>
<comment type="caution">
    <text evidence="1">The sequence shown here is derived from an EMBL/GenBank/DDBJ whole genome shotgun (WGS) entry which is preliminary data.</text>
</comment>
<dbReference type="AlphaFoldDB" id="A0A2T1AFG5"/>
<dbReference type="Proteomes" id="UP000237718">
    <property type="component" value="Unassembled WGS sequence"/>
</dbReference>
<accession>A0A2T1AFG5</accession>
<name>A0A2T1AFG5_TRISK</name>
<gene>
    <name evidence="1" type="ORF">CLV89_107181</name>
</gene>
<protein>
    <submittedName>
        <fullName evidence="1">Uncharacterized protein</fullName>
    </submittedName>
</protein>
<organism evidence="1 2">
    <name type="scientific">Tritonibacter scottomollicae</name>
    <name type="common">Epibacterium scottomollicae</name>
    <dbReference type="NCBI Taxonomy" id="483013"/>
    <lineage>
        <taxon>Bacteria</taxon>
        <taxon>Pseudomonadati</taxon>
        <taxon>Pseudomonadota</taxon>
        <taxon>Alphaproteobacteria</taxon>
        <taxon>Rhodobacterales</taxon>
        <taxon>Paracoccaceae</taxon>
        <taxon>Tritonibacter</taxon>
    </lineage>
</organism>